<keyword evidence="3 6" id="KW-0812">Transmembrane</keyword>
<gene>
    <name evidence="8" type="ORF">LZC95_51505</name>
</gene>
<comment type="subcellular location">
    <subcellularLocation>
        <location evidence="1">Cell membrane</location>
        <topology evidence="1">Multi-pass membrane protein</topology>
    </subcellularLocation>
</comment>
<keyword evidence="2" id="KW-1003">Cell membrane</keyword>
<evidence type="ECO:0000313" key="9">
    <source>
        <dbReference type="Proteomes" id="UP001379533"/>
    </source>
</evidence>
<dbReference type="NCBIfam" id="TIGR03954">
    <property type="entry name" value="integ_memb_HG"/>
    <property type="match status" value="1"/>
</dbReference>
<evidence type="ECO:0000256" key="5">
    <source>
        <dbReference type="ARBA" id="ARBA00023136"/>
    </source>
</evidence>
<evidence type="ECO:0000313" key="8">
    <source>
        <dbReference type="EMBL" id="WXA94838.1"/>
    </source>
</evidence>
<accession>A0ABZ2KBY2</accession>
<keyword evidence="4 6" id="KW-1133">Transmembrane helix</keyword>
<dbReference type="RefSeq" id="WP_394845448.1">
    <property type="nucleotide sequence ID" value="NZ_CP089982.1"/>
</dbReference>
<keyword evidence="9" id="KW-1185">Reference proteome</keyword>
<evidence type="ECO:0000256" key="4">
    <source>
        <dbReference type="ARBA" id="ARBA00022989"/>
    </source>
</evidence>
<dbReference type="EMBL" id="CP089982">
    <property type="protein sequence ID" value="WXA94838.1"/>
    <property type="molecule type" value="Genomic_DNA"/>
</dbReference>
<evidence type="ECO:0000256" key="2">
    <source>
        <dbReference type="ARBA" id="ARBA00022475"/>
    </source>
</evidence>
<evidence type="ECO:0000256" key="6">
    <source>
        <dbReference type="SAM" id="Phobius"/>
    </source>
</evidence>
<dbReference type="Pfam" id="PF12823">
    <property type="entry name" value="DUF3817"/>
    <property type="match status" value="1"/>
</dbReference>
<name>A0ABZ2KBY2_9BACT</name>
<dbReference type="Proteomes" id="UP001379533">
    <property type="component" value="Chromosome"/>
</dbReference>
<feature type="transmembrane region" description="Helical" evidence="6">
    <location>
        <begin position="37"/>
        <end position="61"/>
    </location>
</feature>
<keyword evidence="5 6" id="KW-0472">Membrane</keyword>
<feature type="domain" description="DUF3817" evidence="7">
    <location>
        <begin position="8"/>
        <end position="43"/>
    </location>
</feature>
<protein>
    <submittedName>
        <fullName evidence="8">DUF3817 domain-containing protein</fullName>
    </submittedName>
</protein>
<evidence type="ECO:0000256" key="3">
    <source>
        <dbReference type="ARBA" id="ARBA00022692"/>
    </source>
</evidence>
<evidence type="ECO:0000259" key="7">
    <source>
        <dbReference type="Pfam" id="PF12823"/>
    </source>
</evidence>
<dbReference type="InterPro" id="IPR023845">
    <property type="entry name" value="DUF3817_TM"/>
</dbReference>
<reference evidence="8 9" key="1">
    <citation type="submission" date="2021-12" db="EMBL/GenBank/DDBJ databases">
        <title>Discovery of the Pendulisporaceae a myxobacterial family with distinct sporulation behavior and unique specialized metabolism.</title>
        <authorList>
            <person name="Garcia R."/>
            <person name="Popoff A."/>
            <person name="Bader C.D."/>
            <person name="Loehr J."/>
            <person name="Walesch S."/>
            <person name="Walt C."/>
            <person name="Boldt J."/>
            <person name="Bunk B."/>
            <person name="Haeckl F.J.F.P.J."/>
            <person name="Gunesch A.P."/>
            <person name="Birkelbach J."/>
            <person name="Nuebel U."/>
            <person name="Pietschmann T."/>
            <person name="Bach T."/>
            <person name="Mueller R."/>
        </authorList>
    </citation>
    <scope>NUCLEOTIDE SEQUENCE [LARGE SCALE GENOMIC DNA]</scope>
    <source>
        <strain evidence="8 9">MSr12523</strain>
    </source>
</reference>
<feature type="transmembrane region" description="Helical" evidence="6">
    <location>
        <begin position="12"/>
        <end position="31"/>
    </location>
</feature>
<sequence length="71" mass="7802">MRDEWALAWLRAVALLEGISLLVLLFVAMPLKYLAGMVWIVQIAGSVALVASLVPFGAFFLDRALRREADG</sequence>
<proteinExistence type="predicted"/>
<organism evidence="8 9">
    <name type="scientific">Pendulispora brunnea</name>
    <dbReference type="NCBI Taxonomy" id="2905690"/>
    <lineage>
        <taxon>Bacteria</taxon>
        <taxon>Pseudomonadati</taxon>
        <taxon>Myxococcota</taxon>
        <taxon>Myxococcia</taxon>
        <taxon>Myxococcales</taxon>
        <taxon>Sorangiineae</taxon>
        <taxon>Pendulisporaceae</taxon>
        <taxon>Pendulispora</taxon>
    </lineage>
</organism>
<evidence type="ECO:0000256" key="1">
    <source>
        <dbReference type="ARBA" id="ARBA00004651"/>
    </source>
</evidence>